<proteinExistence type="predicted"/>
<comment type="caution">
    <text evidence="2">The sequence shown here is derived from an EMBL/GenBank/DDBJ whole genome shotgun (WGS) entry which is preliminary data.</text>
</comment>
<reference evidence="2" key="1">
    <citation type="submission" date="2022-06" db="EMBL/GenBank/DDBJ databases">
        <title>Genome Sequence of Candolleomyces eurysporus.</title>
        <authorList>
            <person name="Buettner E."/>
        </authorList>
    </citation>
    <scope>NUCLEOTIDE SEQUENCE</scope>
    <source>
        <strain evidence="2">VTCC 930004</strain>
    </source>
</reference>
<feature type="compositionally biased region" description="Low complexity" evidence="1">
    <location>
        <begin position="700"/>
        <end position="716"/>
    </location>
</feature>
<feature type="region of interest" description="Disordered" evidence="1">
    <location>
        <begin position="201"/>
        <end position="225"/>
    </location>
</feature>
<feature type="compositionally biased region" description="Basic and acidic residues" evidence="1">
    <location>
        <begin position="412"/>
        <end position="421"/>
    </location>
</feature>
<feature type="region of interest" description="Disordered" evidence="1">
    <location>
        <begin position="561"/>
        <end position="585"/>
    </location>
</feature>
<feature type="region of interest" description="Disordered" evidence="1">
    <location>
        <begin position="150"/>
        <end position="174"/>
    </location>
</feature>
<protein>
    <submittedName>
        <fullName evidence="2">Uncharacterized protein</fullName>
    </submittedName>
</protein>
<dbReference type="Proteomes" id="UP001140091">
    <property type="component" value="Unassembled WGS sequence"/>
</dbReference>
<feature type="compositionally biased region" description="Polar residues" evidence="1">
    <location>
        <begin position="765"/>
        <end position="781"/>
    </location>
</feature>
<feature type="compositionally biased region" description="Polar residues" evidence="1">
    <location>
        <begin position="362"/>
        <end position="399"/>
    </location>
</feature>
<organism evidence="2 3">
    <name type="scientific">Candolleomyces eurysporus</name>
    <dbReference type="NCBI Taxonomy" id="2828524"/>
    <lineage>
        <taxon>Eukaryota</taxon>
        <taxon>Fungi</taxon>
        <taxon>Dikarya</taxon>
        <taxon>Basidiomycota</taxon>
        <taxon>Agaricomycotina</taxon>
        <taxon>Agaricomycetes</taxon>
        <taxon>Agaricomycetidae</taxon>
        <taxon>Agaricales</taxon>
        <taxon>Agaricineae</taxon>
        <taxon>Psathyrellaceae</taxon>
        <taxon>Candolleomyces</taxon>
    </lineage>
</organism>
<name>A0A9W8JFF3_9AGAR</name>
<accession>A0A9W8JFF3</accession>
<evidence type="ECO:0000256" key="1">
    <source>
        <dbReference type="SAM" id="MobiDB-lite"/>
    </source>
</evidence>
<feature type="compositionally biased region" description="Basic and acidic residues" evidence="1">
    <location>
        <begin position="782"/>
        <end position="797"/>
    </location>
</feature>
<feature type="compositionally biased region" description="Basic and acidic residues" evidence="1">
    <location>
        <begin position="575"/>
        <end position="585"/>
    </location>
</feature>
<feature type="region of interest" description="Disordered" evidence="1">
    <location>
        <begin position="1"/>
        <end position="63"/>
    </location>
</feature>
<keyword evidence="3" id="KW-1185">Reference proteome</keyword>
<dbReference type="OrthoDB" id="3168838at2759"/>
<feature type="compositionally biased region" description="Polar residues" evidence="1">
    <location>
        <begin position="807"/>
        <end position="816"/>
    </location>
</feature>
<evidence type="ECO:0000313" key="3">
    <source>
        <dbReference type="Proteomes" id="UP001140091"/>
    </source>
</evidence>
<feature type="compositionally biased region" description="Polar residues" evidence="1">
    <location>
        <begin position="602"/>
        <end position="614"/>
    </location>
</feature>
<feature type="region of interest" description="Disordered" evidence="1">
    <location>
        <begin position="353"/>
        <end position="517"/>
    </location>
</feature>
<feature type="region of interest" description="Disordered" evidence="1">
    <location>
        <begin position="597"/>
        <end position="721"/>
    </location>
</feature>
<feature type="compositionally biased region" description="Basic and acidic residues" evidence="1">
    <location>
        <begin position="637"/>
        <end position="679"/>
    </location>
</feature>
<dbReference type="AlphaFoldDB" id="A0A9W8JFF3"/>
<gene>
    <name evidence="2" type="ORF">H1R20_g2266</name>
</gene>
<feature type="region of interest" description="Disordered" evidence="1">
    <location>
        <begin position="734"/>
        <end position="816"/>
    </location>
</feature>
<evidence type="ECO:0000313" key="2">
    <source>
        <dbReference type="EMBL" id="KAJ2934796.1"/>
    </source>
</evidence>
<feature type="compositionally biased region" description="Polar residues" evidence="1">
    <location>
        <begin position="455"/>
        <end position="477"/>
    </location>
</feature>
<feature type="compositionally biased region" description="Pro residues" evidence="1">
    <location>
        <begin position="422"/>
        <end position="432"/>
    </location>
</feature>
<sequence length="816" mass="88961">MGFFKRLLSMGGKKNTKSRHSKDVPPLPNSKRGSATFNTVAGAPYPRSSSALGEQAQDEEENEAAVHRLLRSSSARYAVAHEVDYSNLPPMPHPINAVLSAQGSHQVYQQPTGYSTLAPSASTVSLSSASLNTRQQGGYNVTVYRKQRLSQGPEEVLATEKKKKNRDSTHLNANDSRVLKLRSEPSLVSLVSLYDEQGQLPEGVFSNNDTSDEVQKQPSKKAYREVPLADEDDDDKIVATGGKAQCRRSGSTLRQLLGASTDNKPADASEGDISWAERFLGELETSSISTHSSFALSTPNSEQGPPFAGEDISYSAEMTVDNPAISSMDVELSISTSASQIFGEDEEYLNSSFQRDIKKVPSNDSTLTKTTQKAPSNRPSSNTLGYKSSTGPGTPQKRASQVFEFIKKRASKFVEKDERNLPDPPVGPPPSPGYDERLSQGKDDSEDEVDRQLRSRASSQGSCASRSTKGRASSTMAPPSFKEADLDTTPTMSKESRKLSTRPMSDFVQNEGSGMDQIRGLVKRFSVNLGASTRGDTVSSTLEDEERDQVPQDLPAIATQQQQHPVLETPMKPAADADKANQERDIRVLMTGPTKVIVTAPTPGTANHVQTGYSLNRVPRGPRGPGSRRRTSGSGSREAEREERRRIRAEREKQQRRAENREAERERERRSSKSADKYKQGLTTSMISTPMKKVPSRTFSGGRPRSSSVSSTGSNGDENHYNAVYAEAKRFVEGGHGLGKPSSKATGSLGVKSDIPLTPLRTSRRTSVNTGTFDPPTQQENRATKAEKRSSRDRERGLYALPGSRSGGSSTRNHRL</sequence>
<feature type="non-terminal residue" evidence="2">
    <location>
        <position position="1"/>
    </location>
</feature>
<feature type="compositionally biased region" description="Basic and acidic residues" evidence="1">
    <location>
        <begin position="434"/>
        <end position="443"/>
    </location>
</feature>
<dbReference type="EMBL" id="JANBPK010000709">
    <property type="protein sequence ID" value="KAJ2934796.1"/>
    <property type="molecule type" value="Genomic_DNA"/>
</dbReference>